<evidence type="ECO:0000313" key="1">
    <source>
        <dbReference type="EnsemblMetazoa" id="GPAI019236-PA"/>
    </source>
</evidence>
<dbReference type="AlphaFoldDB" id="A0A1A9ZMG8"/>
<reference evidence="2" key="1">
    <citation type="submission" date="2014-03" db="EMBL/GenBank/DDBJ databases">
        <authorList>
            <person name="Aksoy S."/>
            <person name="Warren W."/>
            <person name="Wilson R.K."/>
        </authorList>
    </citation>
    <scope>NUCLEOTIDE SEQUENCE [LARGE SCALE GENOMIC DNA]</scope>
    <source>
        <strain evidence="2">IAEA</strain>
    </source>
</reference>
<dbReference type="Proteomes" id="UP000092445">
    <property type="component" value="Unassembled WGS sequence"/>
</dbReference>
<reference evidence="1" key="2">
    <citation type="submission" date="2020-05" db="UniProtKB">
        <authorList>
            <consortium name="EnsemblMetazoa"/>
        </authorList>
    </citation>
    <scope>IDENTIFICATION</scope>
    <source>
        <strain evidence="1">IAEA</strain>
    </source>
</reference>
<proteinExistence type="predicted"/>
<dbReference type="VEuPathDB" id="VectorBase:GPAI019236"/>
<keyword evidence="2" id="KW-1185">Reference proteome</keyword>
<name>A0A1A9ZMG8_GLOPL</name>
<evidence type="ECO:0000313" key="2">
    <source>
        <dbReference type="Proteomes" id="UP000092445"/>
    </source>
</evidence>
<dbReference type="EnsemblMetazoa" id="GPAI019236-RA">
    <property type="protein sequence ID" value="GPAI019236-PA"/>
    <property type="gene ID" value="GPAI019236"/>
</dbReference>
<protein>
    <submittedName>
        <fullName evidence="1">Uncharacterized protein</fullName>
    </submittedName>
</protein>
<accession>A0A1A9ZMG8</accession>
<sequence>MKYGLWVTDNPSREELSNRFFLITVAWKDDETNVDSIIVLLSCSRQGKAVQTGHNHEEDRILAIIRTCFDLTIIGSVARPEYARNPALLAKVIQQLIALIAMAADMGIG</sequence>
<organism evidence="1 2">
    <name type="scientific">Glossina pallidipes</name>
    <name type="common">Tsetse fly</name>
    <dbReference type="NCBI Taxonomy" id="7398"/>
    <lineage>
        <taxon>Eukaryota</taxon>
        <taxon>Metazoa</taxon>
        <taxon>Ecdysozoa</taxon>
        <taxon>Arthropoda</taxon>
        <taxon>Hexapoda</taxon>
        <taxon>Insecta</taxon>
        <taxon>Pterygota</taxon>
        <taxon>Neoptera</taxon>
        <taxon>Endopterygota</taxon>
        <taxon>Diptera</taxon>
        <taxon>Brachycera</taxon>
        <taxon>Muscomorpha</taxon>
        <taxon>Hippoboscoidea</taxon>
        <taxon>Glossinidae</taxon>
        <taxon>Glossina</taxon>
    </lineage>
</organism>